<dbReference type="PANTHER" id="PTHR30036:SF7">
    <property type="entry name" value="ABC TRANSPORTER PERIPLASMIC-BINDING PROTEIN YPHF"/>
    <property type="match status" value="1"/>
</dbReference>
<keyword evidence="5" id="KW-0762">Sugar transport</keyword>
<dbReference type="PANTHER" id="PTHR30036">
    <property type="entry name" value="D-XYLOSE-BINDING PERIPLASMIC PROTEIN"/>
    <property type="match status" value="1"/>
</dbReference>
<sequence length="334" mass="35139">MTLAAFVPHGQNQKGNTMKRACLVLLCTAAAVLAALAHPASPALADDRVKIAVVTHGQSSDSYWGVVKKGVDDAAKLMDADVSYDAPQTTDMVAMSRMIDAAVTQKVQGLVVSIPDATALETSVKAAADAGIPVIVIDSGEDQVEKLGLKLYVGTTSYFEQGVLAAKKMQAAGVKEAVCANHEPGNLVNESACDGFKKGMDGHADRLEISLDPTDTATRINAYLSAHPDVTGILAIGAPPAANIVAALRQGGVIEKYKIGHFDVSGETLDALTKKEILFSFDSQQYLMGYLPIVMLTLNAKYGVLPTKNIYTGPTPITAADVEKISELAKKGIR</sequence>
<dbReference type="Pfam" id="PF13407">
    <property type="entry name" value="Peripla_BP_4"/>
    <property type="match status" value="1"/>
</dbReference>
<name>A0ABU0JKJ9_9HYPH</name>
<evidence type="ECO:0000256" key="2">
    <source>
        <dbReference type="ARBA" id="ARBA00007639"/>
    </source>
</evidence>
<reference evidence="5 6" key="1">
    <citation type="submission" date="2023-07" db="EMBL/GenBank/DDBJ databases">
        <title>Genomic Encyclopedia of Type Strains, Phase IV (KMG-IV): sequencing the most valuable type-strain genomes for metagenomic binning, comparative biology and taxonomic classification.</title>
        <authorList>
            <person name="Goeker M."/>
        </authorList>
    </citation>
    <scope>NUCLEOTIDE SEQUENCE [LARGE SCALE GENOMIC DNA]</scope>
    <source>
        <strain evidence="5 6">DSM 19619</strain>
    </source>
</reference>
<dbReference type="InterPro" id="IPR025997">
    <property type="entry name" value="SBP_2_dom"/>
</dbReference>
<comment type="subcellular location">
    <subcellularLocation>
        <location evidence="1">Periplasm</location>
    </subcellularLocation>
</comment>
<feature type="domain" description="Periplasmic binding protein" evidence="4">
    <location>
        <begin position="51"/>
        <end position="297"/>
    </location>
</feature>
<dbReference type="Gene3D" id="3.40.50.2300">
    <property type="match status" value="2"/>
</dbReference>
<gene>
    <name evidence="5" type="ORF">QO011_007861</name>
</gene>
<organism evidence="5 6">
    <name type="scientific">Labrys wisconsinensis</name>
    <dbReference type="NCBI Taxonomy" id="425677"/>
    <lineage>
        <taxon>Bacteria</taxon>
        <taxon>Pseudomonadati</taxon>
        <taxon>Pseudomonadota</taxon>
        <taxon>Alphaproteobacteria</taxon>
        <taxon>Hyphomicrobiales</taxon>
        <taxon>Xanthobacteraceae</taxon>
        <taxon>Labrys</taxon>
    </lineage>
</organism>
<dbReference type="InterPro" id="IPR028082">
    <property type="entry name" value="Peripla_BP_I"/>
</dbReference>
<feature type="signal peptide" evidence="3">
    <location>
        <begin position="1"/>
        <end position="45"/>
    </location>
</feature>
<evidence type="ECO:0000256" key="1">
    <source>
        <dbReference type="ARBA" id="ARBA00004418"/>
    </source>
</evidence>
<evidence type="ECO:0000259" key="4">
    <source>
        <dbReference type="Pfam" id="PF13407"/>
    </source>
</evidence>
<keyword evidence="5" id="KW-0813">Transport</keyword>
<evidence type="ECO:0000256" key="3">
    <source>
        <dbReference type="SAM" id="SignalP"/>
    </source>
</evidence>
<evidence type="ECO:0000313" key="5">
    <source>
        <dbReference type="EMBL" id="MDQ0474819.1"/>
    </source>
</evidence>
<feature type="chain" id="PRO_5046117013" evidence="3">
    <location>
        <begin position="46"/>
        <end position="334"/>
    </location>
</feature>
<dbReference type="SUPFAM" id="SSF53822">
    <property type="entry name" value="Periplasmic binding protein-like I"/>
    <property type="match status" value="1"/>
</dbReference>
<evidence type="ECO:0000313" key="6">
    <source>
        <dbReference type="Proteomes" id="UP001242480"/>
    </source>
</evidence>
<comment type="similarity">
    <text evidence="2">Belongs to the bacterial solute-binding protein 2 family.</text>
</comment>
<dbReference type="RefSeq" id="WP_307285075.1">
    <property type="nucleotide sequence ID" value="NZ_JAUSVX010000026.1"/>
</dbReference>
<dbReference type="Proteomes" id="UP001242480">
    <property type="component" value="Unassembled WGS sequence"/>
</dbReference>
<keyword evidence="3" id="KW-0732">Signal</keyword>
<keyword evidence="6" id="KW-1185">Reference proteome</keyword>
<dbReference type="EMBL" id="JAUSVX010000026">
    <property type="protein sequence ID" value="MDQ0474819.1"/>
    <property type="molecule type" value="Genomic_DNA"/>
</dbReference>
<comment type="caution">
    <text evidence="5">The sequence shown here is derived from an EMBL/GenBank/DDBJ whole genome shotgun (WGS) entry which is preliminary data.</text>
</comment>
<accession>A0ABU0JKJ9</accession>
<protein>
    <submittedName>
        <fullName evidence="5">Simple sugar transport system substrate-binding protein</fullName>
    </submittedName>
</protein>
<proteinExistence type="inferred from homology"/>
<dbReference type="InterPro" id="IPR050555">
    <property type="entry name" value="Bact_Solute-Bind_Prot2"/>
</dbReference>